<keyword evidence="6" id="KW-0812">Transmembrane</keyword>
<dbReference type="InterPro" id="IPR037359">
    <property type="entry name" value="NST/OST"/>
</dbReference>
<evidence type="ECO:0000313" key="8">
    <source>
        <dbReference type="EMBL" id="CAL1533583.1"/>
    </source>
</evidence>
<dbReference type="Gene3D" id="3.40.50.300">
    <property type="entry name" value="P-loop containing nucleotide triphosphate hydrolases"/>
    <property type="match status" value="1"/>
</dbReference>
<evidence type="ECO:0000256" key="1">
    <source>
        <dbReference type="ARBA" id="ARBA00022679"/>
    </source>
</evidence>
<dbReference type="EMBL" id="CAXITT010000146">
    <property type="protein sequence ID" value="CAL1533583.1"/>
    <property type="molecule type" value="Genomic_DNA"/>
</dbReference>
<evidence type="ECO:0000259" key="7">
    <source>
        <dbReference type="Pfam" id="PF00685"/>
    </source>
</evidence>
<keyword evidence="6" id="KW-0472">Membrane</keyword>
<evidence type="ECO:0000256" key="3">
    <source>
        <dbReference type="PIRSR" id="PIRSR637359-1"/>
    </source>
</evidence>
<organism evidence="8 9">
    <name type="scientific">Lymnaea stagnalis</name>
    <name type="common">Great pond snail</name>
    <name type="synonym">Helix stagnalis</name>
    <dbReference type="NCBI Taxonomy" id="6523"/>
    <lineage>
        <taxon>Eukaryota</taxon>
        <taxon>Metazoa</taxon>
        <taxon>Spiralia</taxon>
        <taxon>Lophotrochozoa</taxon>
        <taxon>Mollusca</taxon>
        <taxon>Gastropoda</taxon>
        <taxon>Heterobranchia</taxon>
        <taxon>Euthyneura</taxon>
        <taxon>Panpulmonata</taxon>
        <taxon>Hygrophila</taxon>
        <taxon>Lymnaeoidea</taxon>
        <taxon>Lymnaeidae</taxon>
        <taxon>Lymnaea</taxon>
    </lineage>
</organism>
<dbReference type="AlphaFoldDB" id="A0AAV2HHY6"/>
<feature type="domain" description="Sulfotransferase" evidence="7">
    <location>
        <begin position="124"/>
        <end position="352"/>
    </location>
</feature>
<sequence length="397" mass="45867">MKLLTRLKRRTCSSLLPSLGFVAIVSIGALMWGMTSQIPFYTSSGVGETLDTKLRALVRGDVNKDDSDYYTDSFVIPTSSHNALPYNNTSRADAKGGLNRTGAAPSNIKYFSPPPNDAPIRRFPKALIIGFGKCGTRALLSFLSIHPYITAHGSEVHFYTSDKLFAKGYKWYLNEMPFSYSNQITIEKSPDYVCSRRALQEISAQFPDIKLIILVRNPVERLVSAYLQRYRFKDSRERPPLRTIYINKTTNRFDPTINAVNIGVYYRFLLPWFHNFPREQLLVLDDETLTSDPLRILKRVEKFLKLPPMLSEDNFYLNATWGFYCFKRFDAQAQPKCMNKFKGVKHPDLPKADEEMLYAFYRPHNERLFKLIAQRFDWEKKSQDKTSSNTSLILDYD</sequence>
<dbReference type="GO" id="GO:0008467">
    <property type="term" value="F:[heparan sulfate]-glucosamine 3-sulfotransferase activity"/>
    <property type="evidence" value="ECO:0007669"/>
    <property type="project" value="TreeGrafter"/>
</dbReference>
<gene>
    <name evidence="8" type="ORF">GSLYS_00007543001</name>
</gene>
<feature type="binding site" evidence="4">
    <location>
        <position position="224"/>
    </location>
    <ligand>
        <name>3'-phosphoadenylyl sulfate</name>
        <dbReference type="ChEBI" id="CHEBI:58339"/>
    </ligand>
</feature>
<protein>
    <recommendedName>
        <fullName evidence="7">Sulfotransferase domain-containing protein</fullName>
    </recommendedName>
</protein>
<feature type="binding site" evidence="4">
    <location>
        <begin position="342"/>
        <end position="346"/>
    </location>
    <ligand>
        <name>3'-phosphoadenylyl sulfate</name>
        <dbReference type="ChEBI" id="CHEBI:58339"/>
    </ligand>
</feature>
<feature type="binding site" evidence="4">
    <location>
        <position position="324"/>
    </location>
    <ligand>
        <name>3'-phosphoadenylyl sulfate</name>
        <dbReference type="ChEBI" id="CHEBI:58339"/>
    </ligand>
</feature>
<name>A0AAV2HHY6_LYMST</name>
<evidence type="ECO:0000256" key="4">
    <source>
        <dbReference type="PIRSR" id="PIRSR637359-2"/>
    </source>
</evidence>
<evidence type="ECO:0000313" key="9">
    <source>
        <dbReference type="Proteomes" id="UP001497497"/>
    </source>
</evidence>
<feature type="binding site" evidence="4">
    <location>
        <begin position="133"/>
        <end position="137"/>
    </location>
    <ligand>
        <name>3'-phosphoadenylyl sulfate</name>
        <dbReference type="ChEBI" id="CHEBI:58339"/>
    </ligand>
</feature>
<accession>A0AAV2HHY6</accession>
<evidence type="ECO:0000256" key="6">
    <source>
        <dbReference type="SAM" id="Phobius"/>
    </source>
</evidence>
<dbReference type="SUPFAM" id="SSF52540">
    <property type="entry name" value="P-loop containing nucleoside triphosphate hydrolases"/>
    <property type="match status" value="1"/>
</dbReference>
<comment type="caution">
    <text evidence="8">The sequence shown here is derived from an EMBL/GenBank/DDBJ whole genome shotgun (WGS) entry which is preliminary data.</text>
</comment>
<reference evidence="8 9" key="1">
    <citation type="submission" date="2024-04" db="EMBL/GenBank/DDBJ databases">
        <authorList>
            <consortium name="Genoscope - CEA"/>
            <person name="William W."/>
        </authorList>
    </citation>
    <scope>NUCLEOTIDE SEQUENCE [LARGE SCALE GENOMIC DNA]</scope>
</reference>
<keyword evidence="9" id="KW-1185">Reference proteome</keyword>
<feature type="transmembrane region" description="Helical" evidence="6">
    <location>
        <begin position="12"/>
        <end position="34"/>
    </location>
</feature>
<dbReference type="InterPro" id="IPR027417">
    <property type="entry name" value="P-loop_NTPase"/>
</dbReference>
<keyword evidence="5" id="KW-1015">Disulfide bond</keyword>
<dbReference type="PANTHER" id="PTHR10605">
    <property type="entry name" value="HEPARAN SULFATE SULFOTRANSFERASE"/>
    <property type="match status" value="1"/>
</dbReference>
<feature type="disulfide bond" evidence="5">
    <location>
        <begin position="325"/>
        <end position="337"/>
    </location>
</feature>
<keyword evidence="1" id="KW-0808">Transferase</keyword>
<evidence type="ECO:0000256" key="2">
    <source>
        <dbReference type="ARBA" id="ARBA00023180"/>
    </source>
</evidence>
<keyword evidence="2" id="KW-0325">Glycoprotein</keyword>
<evidence type="ECO:0000256" key="5">
    <source>
        <dbReference type="PIRSR" id="PIRSR637359-3"/>
    </source>
</evidence>
<dbReference type="Pfam" id="PF00685">
    <property type="entry name" value="Sulfotransfer_1"/>
    <property type="match status" value="1"/>
</dbReference>
<keyword evidence="6" id="KW-1133">Transmembrane helix</keyword>
<feature type="active site" description="For sulfotransferase activity" evidence="3">
    <location>
        <position position="133"/>
    </location>
</feature>
<dbReference type="Proteomes" id="UP001497497">
    <property type="component" value="Unassembled WGS sequence"/>
</dbReference>
<dbReference type="InterPro" id="IPR000863">
    <property type="entry name" value="Sulfotransferase_dom"/>
</dbReference>
<dbReference type="PANTHER" id="PTHR10605:SF65">
    <property type="entry name" value="GH20068P"/>
    <property type="match status" value="1"/>
</dbReference>
<proteinExistence type="predicted"/>
<feature type="binding site" evidence="4">
    <location>
        <position position="216"/>
    </location>
    <ligand>
        <name>3'-phosphoadenylyl sulfate</name>
        <dbReference type="ChEBI" id="CHEBI:58339"/>
    </ligand>
</feature>